<dbReference type="SMART" id="SM01079">
    <property type="entry name" value="CHASE"/>
    <property type="match status" value="1"/>
</dbReference>
<dbReference type="Gene3D" id="3.30.450.350">
    <property type="entry name" value="CHASE domain"/>
    <property type="match status" value="1"/>
</dbReference>
<dbReference type="CDD" id="cd00130">
    <property type="entry name" value="PAS"/>
    <property type="match status" value="1"/>
</dbReference>
<accession>A0A1G9IXZ8</accession>
<protein>
    <submittedName>
        <fullName evidence="14">Diguanylate cyclase (GGDEF) domain-containing protein</fullName>
    </submittedName>
</protein>
<keyword evidence="9 10" id="KW-0472">Membrane</keyword>
<dbReference type="SMART" id="SM00086">
    <property type="entry name" value="PAC"/>
    <property type="match status" value="1"/>
</dbReference>
<sequence length="622" mass="70010">MDTEIDNTHATEPRINTLWLPILIGVLLFSLVLVFWWTLREEDLSNQHNMVMQYTEKLSANIQADIRSRVPALQRIVNRWEFSGGTPEASFINDAGHYINDWPGFQAIGWVDKTLHVKWIVPLAGNEKAVGIDLGFEKNRRTALEQAKNARTPTMSKSLDLVQGGKGFIIYFPIYIKQNFDGFLSVVFRIKPWLNHVFLTDDTPNDLSDFKICVDIDGTTVYSQKGWDMLQATPFDATTSTIVMGHKVTISCRPTQFFFDHHNNLHPAIALLVGSILTILISFIVHLFQKTSSEAWRTYSTQKTLKFEIQNHEKTTRNLQHASARLTLAAKAGKIGIWEWDVTTNTLTWNERMYELYDVPTDINPSYETWSSALHTEDAEEAEAKLKAAVEGKGTFDTEFRIITSDGGIKYIHAAAKAERDAKNNPLRMTGVNWDVTDQKNTEEQIRHMATHDVLTGLPTLKLAKDRVGMAFAIATRKELMTAVMFVDLDGFKNVNDTLGHDAGDMVLKETATRLLSCVRKVDTVARIGGDEFLIVLNELNSKNDMEQIAEKIVKSIAMPFVHEDKQVTVGASVGIAVCSASCAKNDVEKLIKQADEAMYSIKKTGKNGYAFAENDYTDKNF</sequence>
<dbReference type="OrthoDB" id="9812034at2"/>
<dbReference type="PANTHER" id="PTHR44757">
    <property type="entry name" value="DIGUANYLATE CYCLASE DGCP"/>
    <property type="match status" value="1"/>
</dbReference>
<dbReference type="RefSeq" id="WP_092161738.1">
    <property type="nucleotide sequence ID" value="NZ_FNGA01000004.1"/>
</dbReference>
<evidence type="ECO:0000256" key="10">
    <source>
        <dbReference type="SAM" id="Phobius"/>
    </source>
</evidence>
<gene>
    <name evidence="14" type="ORF">SAMN05660337_2560</name>
</gene>
<dbReference type="GO" id="GO:0016740">
    <property type="term" value="F:transferase activity"/>
    <property type="evidence" value="ECO:0007669"/>
    <property type="project" value="UniProtKB-KW"/>
</dbReference>
<evidence type="ECO:0000256" key="4">
    <source>
        <dbReference type="ARBA" id="ARBA00022679"/>
    </source>
</evidence>
<dbReference type="PROSITE" id="PS50113">
    <property type="entry name" value="PAC"/>
    <property type="match status" value="1"/>
</dbReference>
<dbReference type="FunFam" id="3.30.70.270:FF:000001">
    <property type="entry name" value="Diguanylate cyclase domain protein"/>
    <property type="match status" value="1"/>
</dbReference>
<evidence type="ECO:0000259" key="11">
    <source>
        <dbReference type="PROSITE" id="PS50113"/>
    </source>
</evidence>
<dbReference type="InterPro" id="IPR052155">
    <property type="entry name" value="Biofilm_reg_signaling"/>
</dbReference>
<dbReference type="InterPro" id="IPR001610">
    <property type="entry name" value="PAC"/>
</dbReference>
<feature type="domain" description="PAC" evidence="11">
    <location>
        <begin position="396"/>
        <end position="448"/>
    </location>
</feature>
<dbReference type="Pfam" id="PF08447">
    <property type="entry name" value="PAS_3"/>
    <property type="match status" value="1"/>
</dbReference>
<keyword evidence="7" id="KW-0547">Nucleotide-binding</keyword>
<reference evidence="15" key="1">
    <citation type="submission" date="2016-10" db="EMBL/GenBank/DDBJ databases">
        <authorList>
            <person name="Varghese N."/>
            <person name="Submissions S."/>
        </authorList>
    </citation>
    <scope>NUCLEOTIDE SEQUENCE [LARGE SCALE GENOMIC DNA]</scope>
    <source>
        <strain evidence="15">DSM 16995</strain>
    </source>
</reference>
<feature type="transmembrane region" description="Helical" evidence="10">
    <location>
        <begin position="18"/>
        <end position="39"/>
    </location>
</feature>
<organism evidence="14 15">
    <name type="scientific">Maridesulfovibrio ferrireducens</name>
    <dbReference type="NCBI Taxonomy" id="246191"/>
    <lineage>
        <taxon>Bacteria</taxon>
        <taxon>Pseudomonadati</taxon>
        <taxon>Thermodesulfobacteriota</taxon>
        <taxon>Desulfovibrionia</taxon>
        <taxon>Desulfovibrionales</taxon>
        <taxon>Desulfovibrionaceae</taxon>
        <taxon>Maridesulfovibrio</taxon>
    </lineage>
</organism>
<dbReference type="PROSITE" id="PS50839">
    <property type="entry name" value="CHASE"/>
    <property type="match status" value="1"/>
</dbReference>
<keyword evidence="3" id="KW-0997">Cell inner membrane</keyword>
<keyword evidence="2" id="KW-1003">Cell membrane</keyword>
<dbReference type="InterPro" id="IPR042240">
    <property type="entry name" value="CHASE_sf"/>
</dbReference>
<evidence type="ECO:0000256" key="2">
    <source>
        <dbReference type="ARBA" id="ARBA00022475"/>
    </source>
</evidence>
<dbReference type="CDD" id="cd01949">
    <property type="entry name" value="GGDEF"/>
    <property type="match status" value="1"/>
</dbReference>
<evidence type="ECO:0000256" key="3">
    <source>
        <dbReference type="ARBA" id="ARBA00022519"/>
    </source>
</evidence>
<evidence type="ECO:0000259" key="13">
    <source>
        <dbReference type="PROSITE" id="PS50887"/>
    </source>
</evidence>
<dbReference type="SMART" id="SM00267">
    <property type="entry name" value="GGDEF"/>
    <property type="match status" value="1"/>
</dbReference>
<dbReference type="FunFam" id="2.10.70.100:FF:000001">
    <property type="entry name" value="Sensory transduction histidine kinase"/>
    <property type="match status" value="1"/>
</dbReference>
<dbReference type="InterPro" id="IPR043128">
    <property type="entry name" value="Rev_trsase/Diguanyl_cyclase"/>
</dbReference>
<dbReference type="Gene3D" id="3.30.450.20">
    <property type="entry name" value="PAS domain"/>
    <property type="match status" value="1"/>
</dbReference>
<dbReference type="GO" id="GO:0007165">
    <property type="term" value="P:signal transduction"/>
    <property type="evidence" value="ECO:0007669"/>
    <property type="project" value="UniProtKB-ARBA"/>
</dbReference>
<evidence type="ECO:0000256" key="1">
    <source>
        <dbReference type="ARBA" id="ARBA00004429"/>
    </source>
</evidence>
<evidence type="ECO:0000256" key="8">
    <source>
        <dbReference type="ARBA" id="ARBA00022989"/>
    </source>
</evidence>
<evidence type="ECO:0000256" key="6">
    <source>
        <dbReference type="ARBA" id="ARBA00022737"/>
    </source>
</evidence>
<dbReference type="InterPro" id="IPR000160">
    <property type="entry name" value="GGDEF_dom"/>
</dbReference>
<dbReference type="InterPro" id="IPR000014">
    <property type="entry name" value="PAS"/>
</dbReference>
<comment type="subcellular location">
    <subcellularLocation>
        <location evidence="1">Cell inner membrane</location>
        <topology evidence="1">Multi-pass membrane protein</topology>
    </subcellularLocation>
</comment>
<feature type="domain" description="CHASE" evidence="12">
    <location>
        <begin position="117"/>
        <end position="190"/>
    </location>
</feature>
<dbReference type="Gene3D" id="2.10.70.100">
    <property type="match status" value="1"/>
</dbReference>
<name>A0A1G9IXZ8_9BACT</name>
<dbReference type="InterPro" id="IPR029787">
    <property type="entry name" value="Nucleotide_cyclase"/>
</dbReference>
<dbReference type="Pfam" id="PF03924">
    <property type="entry name" value="CHASE"/>
    <property type="match status" value="1"/>
</dbReference>
<feature type="domain" description="GGDEF" evidence="13">
    <location>
        <begin position="480"/>
        <end position="615"/>
    </location>
</feature>
<dbReference type="InterPro" id="IPR013655">
    <property type="entry name" value="PAS_fold_3"/>
</dbReference>
<dbReference type="GO" id="GO:0005886">
    <property type="term" value="C:plasma membrane"/>
    <property type="evidence" value="ECO:0007669"/>
    <property type="project" value="UniProtKB-SubCell"/>
</dbReference>
<keyword evidence="15" id="KW-1185">Reference proteome</keyword>
<evidence type="ECO:0000256" key="7">
    <source>
        <dbReference type="ARBA" id="ARBA00022741"/>
    </source>
</evidence>
<dbReference type="SUPFAM" id="SSF55073">
    <property type="entry name" value="Nucleotide cyclase"/>
    <property type="match status" value="1"/>
</dbReference>
<evidence type="ECO:0000259" key="12">
    <source>
        <dbReference type="PROSITE" id="PS50839"/>
    </source>
</evidence>
<feature type="transmembrane region" description="Helical" evidence="10">
    <location>
        <begin position="268"/>
        <end position="288"/>
    </location>
</feature>
<dbReference type="AlphaFoldDB" id="A0A1G9IXZ8"/>
<dbReference type="InterPro" id="IPR035965">
    <property type="entry name" value="PAS-like_dom_sf"/>
</dbReference>
<evidence type="ECO:0000256" key="9">
    <source>
        <dbReference type="ARBA" id="ARBA00023136"/>
    </source>
</evidence>
<dbReference type="NCBIfam" id="TIGR00254">
    <property type="entry name" value="GGDEF"/>
    <property type="match status" value="1"/>
</dbReference>
<dbReference type="STRING" id="246191.SAMN05660337_2560"/>
<dbReference type="Pfam" id="PF00990">
    <property type="entry name" value="GGDEF"/>
    <property type="match status" value="1"/>
</dbReference>
<keyword evidence="8 10" id="KW-1133">Transmembrane helix</keyword>
<keyword evidence="6" id="KW-0677">Repeat</keyword>
<dbReference type="InterPro" id="IPR000700">
    <property type="entry name" value="PAS-assoc_C"/>
</dbReference>
<dbReference type="PROSITE" id="PS50887">
    <property type="entry name" value="GGDEF"/>
    <property type="match status" value="1"/>
</dbReference>
<evidence type="ECO:0000313" key="14">
    <source>
        <dbReference type="EMBL" id="SDL29961.1"/>
    </source>
</evidence>
<dbReference type="Gene3D" id="3.30.70.270">
    <property type="match status" value="1"/>
</dbReference>
<dbReference type="InterPro" id="IPR006189">
    <property type="entry name" value="CHASE_dom"/>
</dbReference>
<dbReference type="EMBL" id="FNGA01000004">
    <property type="protein sequence ID" value="SDL29961.1"/>
    <property type="molecule type" value="Genomic_DNA"/>
</dbReference>
<dbReference type="SUPFAM" id="SSF55785">
    <property type="entry name" value="PYP-like sensor domain (PAS domain)"/>
    <property type="match status" value="1"/>
</dbReference>
<keyword evidence="4" id="KW-0808">Transferase</keyword>
<dbReference type="GO" id="GO:0000166">
    <property type="term" value="F:nucleotide binding"/>
    <property type="evidence" value="ECO:0007669"/>
    <property type="project" value="UniProtKB-KW"/>
</dbReference>
<proteinExistence type="predicted"/>
<dbReference type="PANTHER" id="PTHR44757:SF2">
    <property type="entry name" value="BIOFILM ARCHITECTURE MAINTENANCE PROTEIN MBAA"/>
    <property type="match status" value="1"/>
</dbReference>
<keyword evidence="5 10" id="KW-0812">Transmembrane</keyword>
<evidence type="ECO:0000313" key="15">
    <source>
        <dbReference type="Proteomes" id="UP000199053"/>
    </source>
</evidence>
<evidence type="ECO:0000256" key="5">
    <source>
        <dbReference type="ARBA" id="ARBA00022692"/>
    </source>
</evidence>
<dbReference type="Proteomes" id="UP000199053">
    <property type="component" value="Unassembled WGS sequence"/>
</dbReference>